<dbReference type="GO" id="GO:0005524">
    <property type="term" value="F:ATP binding"/>
    <property type="evidence" value="ECO:0007669"/>
    <property type="project" value="InterPro"/>
</dbReference>
<dbReference type="InterPro" id="IPR050191">
    <property type="entry name" value="ATP-dep_DNA_ligase"/>
</dbReference>
<dbReference type="Gene3D" id="2.40.50.140">
    <property type="entry name" value="Nucleic acid-binding proteins"/>
    <property type="match status" value="1"/>
</dbReference>
<dbReference type="AlphaFoldDB" id="A0AAE7NXU7"/>
<evidence type="ECO:0000256" key="4">
    <source>
        <dbReference type="ARBA" id="ARBA00034003"/>
    </source>
</evidence>
<dbReference type="GO" id="GO:0006310">
    <property type="term" value="P:DNA recombination"/>
    <property type="evidence" value="ECO:0007669"/>
    <property type="project" value="InterPro"/>
</dbReference>
<evidence type="ECO:0000313" key="7">
    <source>
        <dbReference type="Proteomes" id="UP000594015"/>
    </source>
</evidence>
<name>A0AAE7NXU7_9BRAD</name>
<dbReference type="CDD" id="cd07906">
    <property type="entry name" value="Adenylation_DNA_ligase_LigD_LigC"/>
    <property type="match status" value="1"/>
</dbReference>
<proteinExistence type="inferred from homology"/>
<evidence type="ECO:0000313" key="6">
    <source>
        <dbReference type="EMBL" id="QOZ73217.1"/>
    </source>
</evidence>
<dbReference type="SUPFAM" id="SSF50249">
    <property type="entry name" value="Nucleic acid-binding proteins"/>
    <property type="match status" value="1"/>
</dbReference>
<comment type="catalytic activity">
    <reaction evidence="4">
        <text>ATP + (deoxyribonucleotide)n-3'-hydroxyl + 5'-phospho-(deoxyribonucleotide)m = (deoxyribonucleotide)n+m + AMP + diphosphate.</text>
        <dbReference type="EC" id="6.5.1.1"/>
    </reaction>
</comment>
<organism evidence="6 7">
    <name type="scientific">Bradyrhizobium arachidis</name>
    <dbReference type="NCBI Taxonomy" id="858423"/>
    <lineage>
        <taxon>Bacteria</taxon>
        <taxon>Pseudomonadati</taxon>
        <taxon>Pseudomonadota</taxon>
        <taxon>Alphaproteobacteria</taxon>
        <taxon>Hyphomicrobiales</taxon>
        <taxon>Nitrobacteraceae</taxon>
        <taxon>Bradyrhizobium</taxon>
    </lineage>
</organism>
<dbReference type="Gene3D" id="3.30.470.30">
    <property type="entry name" value="DNA ligase/mRNA capping enzyme"/>
    <property type="match status" value="1"/>
</dbReference>
<dbReference type="GO" id="GO:0003910">
    <property type="term" value="F:DNA ligase (ATP) activity"/>
    <property type="evidence" value="ECO:0007669"/>
    <property type="project" value="UniProtKB-EC"/>
</dbReference>
<dbReference type="Pfam" id="PF04679">
    <property type="entry name" value="DNA_ligase_A_C"/>
    <property type="match status" value="1"/>
</dbReference>
<gene>
    <name evidence="6" type="ORF">WN72_08300</name>
</gene>
<dbReference type="EC" id="6.5.1.1" evidence="2"/>
<dbReference type="EMBL" id="CP030050">
    <property type="protein sequence ID" value="QOZ73217.1"/>
    <property type="molecule type" value="Genomic_DNA"/>
</dbReference>
<feature type="domain" description="ATP-dependent DNA ligase family profile" evidence="5">
    <location>
        <begin position="119"/>
        <end position="241"/>
    </location>
</feature>
<dbReference type="InterPro" id="IPR012310">
    <property type="entry name" value="DNA_ligase_ATP-dep_cent"/>
</dbReference>
<dbReference type="PANTHER" id="PTHR45674:SF4">
    <property type="entry name" value="DNA LIGASE 1"/>
    <property type="match status" value="1"/>
</dbReference>
<dbReference type="SUPFAM" id="SSF56091">
    <property type="entry name" value="DNA ligase/mRNA capping enzyme, catalytic domain"/>
    <property type="match status" value="1"/>
</dbReference>
<dbReference type="CDD" id="cd07971">
    <property type="entry name" value="OBF_DNA_ligase_LigD"/>
    <property type="match status" value="1"/>
</dbReference>
<reference evidence="6 7" key="1">
    <citation type="submission" date="2018-06" db="EMBL/GenBank/DDBJ databases">
        <title>Comparative genomics of Bradyrhizobium nodulating Arachidis hypogaea.</title>
        <authorList>
            <person name="Li Y."/>
        </authorList>
    </citation>
    <scope>NUCLEOTIDE SEQUENCE [LARGE SCALE GENOMIC DNA]</scope>
    <source>
        <strain evidence="6 7">CCBAU 051107</strain>
    </source>
</reference>
<dbReference type="InterPro" id="IPR012340">
    <property type="entry name" value="NA-bd_OB-fold"/>
</dbReference>
<keyword evidence="3 6" id="KW-0436">Ligase</keyword>
<dbReference type="Gene3D" id="3.30.1490.70">
    <property type="match status" value="1"/>
</dbReference>
<protein>
    <recommendedName>
        <fullName evidence="2">DNA ligase (ATP)</fullName>
        <ecNumber evidence="2">6.5.1.1</ecNumber>
    </recommendedName>
</protein>
<dbReference type="KEGG" id="barh:WN72_08300"/>
<evidence type="ECO:0000256" key="3">
    <source>
        <dbReference type="ARBA" id="ARBA00022598"/>
    </source>
</evidence>
<dbReference type="InterPro" id="IPR014146">
    <property type="entry name" value="LigD_ligase_dom"/>
</dbReference>
<dbReference type="GO" id="GO:0006281">
    <property type="term" value="P:DNA repair"/>
    <property type="evidence" value="ECO:0007669"/>
    <property type="project" value="InterPro"/>
</dbReference>
<sequence>MAGRRKRSSSSPDLGTVEGAVPAAMPGFIPPQLATLRLRPPGGAEWVHEIKFDGYRSQIHVSADGTRIFTRKGLNWTKRFVPITAAWAGAGIGQAVVDGEIVVVVDSRTDFGALQADLAAGRHDRMLFYAFDLLHLDGYDLRKVPLIERKRLLREMIERRGLRAPVLYSEHMDDGVAMFAGAVKLNWEGIVSKRADAPYRSGDRSESWQKIKTSVREQFPIVGFIPGVGGISALYLGKREGRELRYIGKVGTGFTRASAAALRRKLDAITTPKQRLTKQVRKPKATWVEPTLIADVEYRDITDDGMLRHPSFKGFAEN</sequence>
<dbReference type="NCBIfam" id="TIGR02779">
    <property type="entry name" value="NHEJ_ligase_lig"/>
    <property type="match status" value="1"/>
</dbReference>
<dbReference type="Proteomes" id="UP000594015">
    <property type="component" value="Chromosome"/>
</dbReference>
<accession>A0AAE7NXU7</accession>
<dbReference type="Pfam" id="PF01068">
    <property type="entry name" value="DNA_ligase_A_M"/>
    <property type="match status" value="1"/>
</dbReference>
<dbReference type="PANTHER" id="PTHR45674">
    <property type="entry name" value="DNA LIGASE 1/3 FAMILY MEMBER"/>
    <property type="match status" value="1"/>
</dbReference>
<evidence type="ECO:0000256" key="2">
    <source>
        <dbReference type="ARBA" id="ARBA00012727"/>
    </source>
</evidence>
<evidence type="ECO:0000259" key="5">
    <source>
        <dbReference type="PROSITE" id="PS50160"/>
    </source>
</evidence>
<dbReference type="PROSITE" id="PS50160">
    <property type="entry name" value="DNA_LIGASE_A3"/>
    <property type="match status" value="1"/>
</dbReference>
<comment type="similarity">
    <text evidence="1">Belongs to the ATP-dependent DNA ligase family.</text>
</comment>
<evidence type="ECO:0000256" key="1">
    <source>
        <dbReference type="ARBA" id="ARBA00007572"/>
    </source>
</evidence>
<dbReference type="InterPro" id="IPR012309">
    <property type="entry name" value="DNA_ligase_ATP-dep_C"/>
</dbReference>